<dbReference type="EMBL" id="ABCK01000002">
    <property type="protein sequence ID" value="EDM29166.1"/>
    <property type="molecule type" value="Genomic_DNA"/>
</dbReference>
<dbReference type="AlphaFoldDB" id="A6DG49"/>
<dbReference type="SUPFAM" id="SSF48295">
    <property type="entry name" value="TrpR-like"/>
    <property type="match status" value="1"/>
</dbReference>
<reference evidence="1 2" key="1">
    <citation type="journal article" date="2010" name="J. Bacteriol.">
        <title>Genome sequence of Lentisphaera araneosa HTCC2155T, the type species of the order Lentisphaerales in the phylum Lentisphaerae.</title>
        <authorList>
            <person name="Thrash J.C."/>
            <person name="Cho J.C."/>
            <person name="Vergin K.L."/>
            <person name="Morris R.M."/>
            <person name="Giovannoni S.J."/>
        </authorList>
    </citation>
    <scope>NUCLEOTIDE SEQUENCE [LARGE SCALE GENOMIC DNA]</scope>
    <source>
        <strain evidence="1 2">HTCC2155</strain>
    </source>
</reference>
<evidence type="ECO:0000313" key="1">
    <source>
        <dbReference type="EMBL" id="EDM29166.1"/>
    </source>
</evidence>
<protein>
    <recommendedName>
        <fullName evidence="3">Transposase</fullName>
    </recommendedName>
</protein>
<dbReference type="RefSeq" id="WP_007276896.1">
    <property type="nucleotide sequence ID" value="NZ_ABCK01000002.1"/>
</dbReference>
<dbReference type="Pfam" id="PF01527">
    <property type="entry name" value="HTH_Tnp_1"/>
    <property type="match status" value="1"/>
</dbReference>
<evidence type="ECO:0008006" key="3">
    <source>
        <dbReference type="Google" id="ProtNLM"/>
    </source>
</evidence>
<organism evidence="1 2">
    <name type="scientific">Lentisphaera araneosa HTCC2155</name>
    <dbReference type="NCBI Taxonomy" id="313628"/>
    <lineage>
        <taxon>Bacteria</taxon>
        <taxon>Pseudomonadati</taxon>
        <taxon>Lentisphaerota</taxon>
        <taxon>Lentisphaeria</taxon>
        <taxon>Lentisphaerales</taxon>
        <taxon>Lentisphaeraceae</taxon>
        <taxon>Lentisphaera</taxon>
    </lineage>
</organism>
<dbReference type="GO" id="GO:0006313">
    <property type="term" value="P:DNA transposition"/>
    <property type="evidence" value="ECO:0007669"/>
    <property type="project" value="InterPro"/>
</dbReference>
<gene>
    <name evidence="1" type="ORF">LNTAR_22289</name>
</gene>
<dbReference type="GO" id="GO:0004803">
    <property type="term" value="F:transposase activity"/>
    <property type="evidence" value="ECO:0007669"/>
    <property type="project" value="InterPro"/>
</dbReference>
<comment type="caution">
    <text evidence="1">The sequence shown here is derived from an EMBL/GenBank/DDBJ whole genome shotgun (WGS) entry which is preliminary data.</text>
</comment>
<evidence type="ECO:0000313" key="2">
    <source>
        <dbReference type="Proteomes" id="UP000004947"/>
    </source>
</evidence>
<sequence>MSKKTRRTFSAEQKALAVKRHFLEDIPSSEICEELQIHPNVFAEWRKVFFENGASAFKRDKAIEQRESEKKINKLQDQLIKKDQVISEIMSEYVDFKKKLGET</sequence>
<dbReference type="Gene3D" id="1.10.10.10">
    <property type="entry name" value="Winged helix-like DNA-binding domain superfamily/Winged helix DNA-binding domain"/>
    <property type="match status" value="1"/>
</dbReference>
<dbReference type="OrthoDB" id="9800877at2"/>
<keyword evidence="2" id="KW-1185">Reference proteome</keyword>
<dbReference type="eggNOG" id="COG2963">
    <property type="taxonomic scope" value="Bacteria"/>
</dbReference>
<dbReference type="InterPro" id="IPR010921">
    <property type="entry name" value="Trp_repressor/repl_initiator"/>
</dbReference>
<dbReference type="InterPro" id="IPR002514">
    <property type="entry name" value="Transposase_8"/>
</dbReference>
<dbReference type="InterPro" id="IPR036388">
    <property type="entry name" value="WH-like_DNA-bd_sf"/>
</dbReference>
<dbReference type="GO" id="GO:0043565">
    <property type="term" value="F:sequence-specific DNA binding"/>
    <property type="evidence" value="ECO:0007669"/>
    <property type="project" value="InterPro"/>
</dbReference>
<dbReference type="Proteomes" id="UP000004947">
    <property type="component" value="Unassembled WGS sequence"/>
</dbReference>
<accession>A6DG49</accession>
<dbReference type="STRING" id="313628.LNTAR_22289"/>
<name>A6DG49_9BACT</name>
<proteinExistence type="predicted"/>